<accession>A0ABS5A369</accession>
<feature type="region of interest" description="Disordered" evidence="1">
    <location>
        <begin position="1076"/>
        <end position="1110"/>
    </location>
</feature>
<evidence type="ECO:0000259" key="2">
    <source>
        <dbReference type="Pfam" id="PF08751"/>
    </source>
</evidence>
<dbReference type="InterPro" id="IPR027417">
    <property type="entry name" value="P-loop_NTPase"/>
</dbReference>
<dbReference type="Gene3D" id="3.40.50.300">
    <property type="entry name" value="P-loop containing nucleotide triphosphate hydrolases"/>
    <property type="match status" value="2"/>
</dbReference>
<reference evidence="3 4" key="1">
    <citation type="submission" date="2021-03" db="EMBL/GenBank/DDBJ databases">
        <title>Sequencing the genomes of 1000 actinobacteria strains.</title>
        <authorList>
            <person name="Klenk H.-P."/>
        </authorList>
    </citation>
    <scope>NUCLEOTIDE SEQUENCE [LARGE SCALE GENOMIC DNA]</scope>
    <source>
        <strain evidence="3 4">DSM 46713</strain>
    </source>
</reference>
<dbReference type="InterPro" id="IPR014862">
    <property type="entry name" value="TrwC"/>
</dbReference>
<feature type="region of interest" description="Disordered" evidence="1">
    <location>
        <begin position="161"/>
        <end position="180"/>
    </location>
</feature>
<name>A0ABS5A369_9MYCO</name>
<dbReference type="Pfam" id="PF13604">
    <property type="entry name" value="AAA_30"/>
    <property type="match status" value="1"/>
</dbReference>
<evidence type="ECO:0000256" key="1">
    <source>
        <dbReference type="SAM" id="MobiDB-lite"/>
    </source>
</evidence>
<evidence type="ECO:0000313" key="3">
    <source>
        <dbReference type="EMBL" id="MBP2456217.1"/>
    </source>
</evidence>
<dbReference type="SUPFAM" id="SSF52540">
    <property type="entry name" value="P-loop containing nucleoside triphosphate hydrolases"/>
    <property type="match status" value="2"/>
</dbReference>
<gene>
    <name evidence="3" type="ORF">JOF57_006193</name>
</gene>
<dbReference type="Pfam" id="PF08751">
    <property type="entry name" value="TrwC"/>
    <property type="match status" value="1"/>
</dbReference>
<organism evidence="3 4">
    <name type="scientific">Mycolicibacterium lutetiense</name>
    <dbReference type="NCBI Taxonomy" id="1641992"/>
    <lineage>
        <taxon>Bacteria</taxon>
        <taxon>Bacillati</taxon>
        <taxon>Actinomycetota</taxon>
        <taxon>Actinomycetes</taxon>
        <taxon>Mycobacteriales</taxon>
        <taxon>Mycobacteriaceae</taxon>
        <taxon>Mycolicibacterium</taxon>
    </lineage>
</organism>
<protein>
    <submittedName>
        <fullName evidence="3">ATP-dependent exoDNAse (Exonuclease V) alpha subunit</fullName>
    </submittedName>
</protein>
<feature type="compositionally biased region" description="Basic and acidic residues" evidence="1">
    <location>
        <begin position="1078"/>
        <end position="1087"/>
    </location>
</feature>
<sequence>MARWSSRRAAIESRTAELAKQFQADHGREPTNVESIALAQQATLESREAKHEPRSLAEQRQTWLAEAVEILGSRRALSRMLGATLSATRTHRRAAPTPQWIAEHAAKAIATISESRATWQRHHVLAEAQRIVRATGNVGAADLAEKITAAALDEPVSLPRARINDGERGEPNALRRRDGSSIYTRNGTDLFTSAAIVAAERRILHTATLRTGRVVGTDDVELALADSAARGKKLNPGQVALVTEMATSGRRVALALAPAGAGKTTAMAALSQAWRSSGGNVLGLASQATAAIELGGDLAAPTDTLDKYINLIDNPSNSVVPQWFDQVDESTLLIIDEAGKAGTLQLDTVIAHAIAKGASVRLVGDDGQIASISAGGVLRDLAHKFGALTLSQLVRFVAPEEGAASLALRAGDPSGIGFYIDEHRVHVGAEHTSAEMAFDAWLADTRAGLDSLLLAPTNPIVDDLNARARTARISAAFAENPRYRIGPEAILSDHLAASVGDIIRTRENARWLPLSPTDYVRNGYRYEILEVHPDGALRVSHLGTNRTLTLPADYVSQQVTLGYATTIDSAQGLTAGHSCHVVGAEHLTRQLLYVALTRGRVQNHVYLSTAEADPHRILAPKATHPDTAVDVLTKILARDGAQISATTAERVAADPFARLAPVTEMYQDAVGAAAEIYAGAEVMALIDTHADTIYAGLTDQPAWPTLRKHLAIIAANGQDPIARLEAAATRRELATANDAAAVLDWRLDTTNKHSAGTGPLPWLPAIPRALLTMSEWADYLPARAALTTELADHISATARAWTPATAPLWARPLLHADRDLLCDIAVFRAAFRVPEQDTRLLGVDQPANQPRRIQRSLQQRANEVLTARVPAIRQYGELIDSIDPRLRNDSFWPQLADHLAAAAPSRPDLPELVRQAAALRPLPDELPAAALWWRLSGQLSHTATLDTPDSHLRPAWTGDLNRIFGTAVTETITTDPAWPAVVAAVAAADPAWQPHQLLEVADEALADAADHGQTITPDRYARLIAHTIDMLTHGDPTTHTHHDAPLPEHAPLSVEEEEELFHHDPDHLADTVTDDQLDQTHPDHTLDADYLPVHEPPHDDEPEPPSPAEELGALEFDDLATHRVPPPPLPAALLNIAALRTALFNELTTYEQLVKDAETLNGPHLRAAGPQITTMREAADADLPYFHAVQEVIDQWADADIAYEQAQAQVQWAQTQLDLLRAQPDADPLDIASARADLNLRRMTLPSMSPAERFYPALSAANQARAAAVGGADNIITHAHADKVIAEASAADWAAQLQARRRCHELRRDLDRAELAAAAAYAAADTLPIDHVLNQHAALDAELAILHAAGTAHPALPLTIDPTHQTRETASLLNVAQLPFTVSVISTQPSNELADALHDWHTAAEQADRRIYTCTDDPAQTTPATTVADLHQQLLDGQWQPESGDILIVDNAAAADPAQLAALATHAAHNQARIVLLDTHTPSWPPQPSAALLHLLRTDLPWTTTAGHGAPADNLSPASPQAPDLQPVLDQAARLHPDAIPHSIREALETRKSLRQTHKRAHDAHLARTWARAQHRAATPATGLGHDIG</sequence>
<proteinExistence type="predicted"/>
<dbReference type="SUPFAM" id="SSF55464">
    <property type="entry name" value="Origin of replication-binding domain, RBD-like"/>
    <property type="match status" value="1"/>
</dbReference>
<comment type="caution">
    <text evidence="3">The sequence shown here is derived from an EMBL/GenBank/DDBJ whole genome shotgun (WGS) entry which is preliminary data.</text>
</comment>
<evidence type="ECO:0000313" key="4">
    <source>
        <dbReference type="Proteomes" id="UP000694460"/>
    </source>
</evidence>
<keyword evidence="4" id="KW-1185">Reference proteome</keyword>
<feature type="compositionally biased region" description="Basic and acidic residues" evidence="1">
    <location>
        <begin position="162"/>
        <end position="179"/>
    </location>
</feature>
<dbReference type="Proteomes" id="UP000694460">
    <property type="component" value="Unassembled WGS sequence"/>
</dbReference>
<feature type="domain" description="TrwC relaxase" evidence="2">
    <location>
        <begin position="1"/>
        <end position="69"/>
    </location>
</feature>
<dbReference type="CDD" id="cd18809">
    <property type="entry name" value="SF1_C_RecD"/>
    <property type="match status" value="1"/>
</dbReference>
<dbReference type="EMBL" id="JAGIOP010000003">
    <property type="protein sequence ID" value="MBP2456217.1"/>
    <property type="molecule type" value="Genomic_DNA"/>
</dbReference>